<evidence type="ECO:0000313" key="2">
    <source>
        <dbReference type="EMBL" id="RCK79583.1"/>
    </source>
</evidence>
<dbReference type="AlphaFoldDB" id="A0A367ZN91"/>
<accession>A0A367ZN91</accession>
<comment type="caution">
    <text evidence="2">The sequence shown here is derived from an EMBL/GenBank/DDBJ whole genome shotgun (WGS) entry which is preliminary data.</text>
</comment>
<dbReference type="Proteomes" id="UP000252355">
    <property type="component" value="Unassembled WGS sequence"/>
</dbReference>
<organism evidence="2 3">
    <name type="scientific">Candidatus Ozemobacter sibiricus</name>
    <dbReference type="NCBI Taxonomy" id="2268124"/>
    <lineage>
        <taxon>Bacteria</taxon>
        <taxon>Candidatus Ozemobacteria</taxon>
        <taxon>Candidatus Ozemobacterales</taxon>
        <taxon>Candidatus Ozemobacteraceae</taxon>
        <taxon>Candidatus Ozemobacter</taxon>
    </lineage>
</organism>
<name>A0A367ZN91_9BACT</name>
<keyword evidence="1" id="KW-0812">Transmembrane</keyword>
<proteinExistence type="predicted"/>
<gene>
    <name evidence="2" type="ORF">OZSIB_4337</name>
</gene>
<keyword evidence="1" id="KW-1133">Transmembrane helix</keyword>
<evidence type="ECO:0000256" key="1">
    <source>
        <dbReference type="SAM" id="Phobius"/>
    </source>
</evidence>
<reference evidence="2 3" key="1">
    <citation type="submission" date="2018-05" db="EMBL/GenBank/DDBJ databases">
        <title>A metagenomic window into the 2 km-deep terrestrial subsurface aquifer revealed taxonomically and functionally diverse microbial community comprising novel uncultured bacterial lineages.</title>
        <authorList>
            <person name="Kadnikov V.V."/>
            <person name="Mardanov A.V."/>
            <person name="Beletsky A.V."/>
            <person name="Banks D."/>
            <person name="Pimenov N.V."/>
            <person name="Frank Y.A."/>
            <person name="Karnachuk O.V."/>
            <person name="Ravin N.V."/>
        </authorList>
    </citation>
    <scope>NUCLEOTIDE SEQUENCE [LARGE SCALE GENOMIC DNA]</scope>
    <source>
        <strain evidence="2">BY5</strain>
    </source>
</reference>
<dbReference type="EMBL" id="QOQW01000012">
    <property type="protein sequence ID" value="RCK79583.1"/>
    <property type="molecule type" value="Genomic_DNA"/>
</dbReference>
<protein>
    <submittedName>
        <fullName evidence="2">Uncharacterized protein</fullName>
    </submittedName>
</protein>
<evidence type="ECO:0000313" key="3">
    <source>
        <dbReference type="Proteomes" id="UP000252355"/>
    </source>
</evidence>
<sequence>MVKTLERFHSFTVCPECKAEVAPHHRFCRFCTYWLARPDQHGLRPVDPPDHGTHWSDSLWGIIDLVKNFRASIHFVVIGVSLGAVGTMVLVLVLHSVAPEWANYGPRAQQRACYANLRVIQGALEAYLQENRFTPALASDPVGVLVEKGFLQNRPHCPITGNSYRIPRGFGLQCIGSEGHGLP</sequence>
<keyword evidence="1" id="KW-0472">Membrane</keyword>
<feature type="transmembrane region" description="Helical" evidence="1">
    <location>
        <begin position="75"/>
        <end position="98"/>
    </location>
</feature>